<keyword evidence="1" id="KW-0175">Coiled coil</keyword>
<sequence length="121" mass="14247">MEQKNSNVVTFDDLARFTEEILLPGIEQIMDDKLEKNLAPIRKEISDMRTEFRAEFDGMYQELADIHSEIHSIRLDLDNLEAQVSRLEKMVKEDLNAYADNIIKIKKELKNLQFRFDATRT</sequence>
<dbReference type="EMBL" id="PFAM01000013">
    <property type="protein sequence ID" value="PIT96153.1"/>
    <property type="molecule type" value="Genomic_DNA"/>
</dbReference>
<evidence type="ECO:0000313" key="3">
    <source>
        <dbReference type="Proteomes" id="UP000228533"/>
    </source>
</evidence>
<name>A0A2M6WTM6_9BACT</name>
<accession>A0A2M6WTM6</accession>
<dbReference type="AlphaFoldDB" id="A0A2M6WTM6"/>
<proteinExistence type="predicted"/>
<organism evidence="2 3">
    <name type="scientific">Candidatus Falkowbacteria bacterium CG10_big_fil_rev_8_21_14_0_10_37_14</name>
    <dbReference type="NCBI Taxonomy" id="1974561"/>
    <lineage>
        <taxon>Bacteria</taxon>
        <taxon>Candidatus Falkowiibacteriota</taxon>
    </lineage>
</organism>
<dbReference type="Proteomes" id="UP000228533">
    <property type="component" value="Unassembled WGS sequence"/>
</dbReference>
<protein>
    <submittedName>
        <fullName evidence="2">Uncharacterized protein</fullName>
    </submittedName>
</protein>
<dbReference type="Gene3D" id="6.10.140.340">
    <property type="match status" value="1"/>
</dbReference>
<dbReference type="SUPFAM" id="SSF144292">
    <property type="entry name" value="occludin/ELL-like"/>
    <property type="match status" value="1"/>
</dbReference>
<gene>
    <name evidence="2" type="ORF">COT94_02780</name>
</gene>
<evidence type="ECO:0000313" key="2">
    <source>
        <dbReference type="EMBL" id="PIT96153.1"/>
    </source>
</evidence>
<evidence type="ECO:0000256" key="1">
    <source>
        <dbReference type="SAM" id="Coils"/>
    </source>
</evidence>
<feature type="coiled-coil region" evidence="1">
    <location>
        <begin position="63"/>
        <end position="115"/>
    </location>
</feature>
<comment type="caution">
    <text evidence="2">The sequence shown here is derived from an EMBL/GenBank/DDBJ whole genome shotgun (WGS) entry which is preliminary data.</text>
</comment>
<reference evidence="3" key="1">
    <citation type="submission" date="2017-09" db="EMBL/GenBank/DDBJ databases">
        <title>Depth-based differentiation of microbial function through sediment-hosted aquifers and enrichment of novel symbionts in the deep terrestrial subsurface.</title>
        <authorList>
            <person name="Probst A.J."/>
            <person name="Ladd B."/>
            <person name="Jarett J.K."/>
            <person name="Geller-Mcgrath D.E."/>
            <person name="Sieber C.M.K."/>
            <person name="Emerson J.B."/>
            <person name="Anantharaman K."/>
            <person name="Thomas B.C."/>
            <person name="Malmstrom R."/>
            <person name="Stieglmeier M."/>
            <person name="Klingl A."/>
            <person name="Woyke T."/>
            <person name="Ryan C.M."/>
            <person name="Banfield J.F."/>
        </authorList>
    </citation>
    <scope>NUCLEOTIDE SEQUENCE [LARGE SCALE GENOMIC DNA]</scope>
</reference>